<evidence type="ECO:0000313" key="2">
    <source>
        <dbReference type="EMBL" id="AYB32559.1"/>
    </source>
</evidence>
<evidence type="ECO:0000256" key="1">
    <source>
        <dbReference type="ARBA" id="ARBA00006479"/>
    </source>
</evidence>
<keyword evidence="3" id="KW-1185">Reference proteome</keyword>
<comment type="similarity">
    <text evidence="1">Belongs to the ROK (NagC/XylR) family.</text>
</comment>
<dbReference type="AlphaFoldDB" id="A0A385SMZ8"/>
<gene>
    <name evidence="2" type="ORF">D4L85_19130</name>
</gene>
<dbReference type="InterPro" id="IPR043129">
    <property type="entry name" value="ATPase_NBD"/>
</dbReference>
<evidence type="ECO:0000313" key="3">
    <source>
        <dbReference type="Proteomes" id="UP000266183"/>
    </source>
</evidence>
<dbReference type="PANTHER" id="PTHR18964:SF149">
    <property type="entry name" value="BIFUNCTIONAL UDP-N-ACETYLGLUCOSAMINE 2-EPIMERASE_N-ACETYLMANNOSAMINE KINASE"/>
    <property type="match status" value="1"/>
</dbReference>
<name>A0A385SMZ8_9BACT</name>
<dbReference type="KEGG" id="chk:D4L85_19130"/>
<accession>A0A385SMZ8</accession>
<organism evidence="2 3">
    <name type="scientific">Chryseolinea soli</name>
    <dbReference type="NCBI Taxonomy" id="2321403"/>
    <lineage>
        <taxon>Bacteria</taxon>
        <taxon>Pseudomonadati</taxon>
        <taxon>Bacteroidota</taxon>
        <taxon>Cytophagia</taxon>
        <taxon>Cytophagales</taxon>
        <taxon>Fulvivirgaceae</taxon>
        <taxon>Chryseolinea</taxon>
    </lineage>
</organism>
<dbReference type="EMBL" id="CP032382">
    <property type="protein sequence ID" value="AYB32559.1"/>
    <property type="molecule type" value="Genomic_DNA"/>
</dbReference>
<dbReference type="Proteomes" id="UP000266183">
    <property type="component" value="Chromosome"/>
</dbReference>
<dbReference type="PANTHER" id="PTHR18964">
    <property type="entry name" value="ROK (REPRESSOR, ORF, KINASE) FAMILY"/>
    <property type="match status" value="1"/>
</dbReference>
<dbReference type="Pfam" id="PF00480">
    <property type="entry name" value="ROK"/>
    <property type="match status" value="1"/>
</dbReference>
<dbReference type="SUPFAM" id="SSF53067">
    <property type="entry name" value="Actin-like ATPase domain"/>
    <property type="match status" value="1"/>
</dbReference>
<dbReference type="InterPro" id="IPR000600">
    <property type="entry name" value="ROK"/>
</dbReference>
<sequence length="325" mass="35256">MTTKNVKSMEVGIGIDMGGTRIKIGLVHEGVLVVARKIPAAAHVTLEQRLAEIAVETDRMLAENNCTPTGVGIAFPGIVDSDNNKILSKYVKYPDARRVDLSGWAMKQWGIPLALENDARAALVGEWQYGAGKNCDNLVLITLGTGVGSAALIHGKLLKGKHYHAGNLGGHIAINLHGEECNCGSVGCVESEASTWALEKQVTRSPLYKTSALALEKEINFNTVFKSAADGDTLAIQIQENCLKAWATGILNLILSYDPERVVIGGGIMTGKNLLIPYVRRMIERDSWINDNPIELVVAEQVEYAGILGMYYLLSLLQKDYKPVL</sequence>
<dbReference type="Gene3D" id="3.30.420.40">
    <property type="match status" value="2"/>
</dbReference>
<proteinExistence type="inferred from homology"/>
<protein>
    <submittedName>
        <fullName evidence="2">ROK family protein</fullName>
    </submittedName>
</protein>
<reference evidence="3" key="1">
    <citation type="submission" date="2018-09" db="EMBL/GenBank/DDBJ databases">
        <title>Chryseolinea sp. KIS68-18 isolated from soil.</title>
        <authorList>
            <person name="Weon H.-Y."/>
            <person name="Kwon S.-W."/>
            <person name="Lee S.A."/>
        </authorList>
    </citation>
    <scope>NUCLEOTIDE SEQUENCE [LARGE SCALE GENOMIC DNA]</scope>
    <source>
        <strain evidence="3">KIS68-18</strain>
    </source>
</reference>